<keyword evidence="2" id="KW-1185">Reference proteome</keyword>
<dbReference type="EMBL" id="JAZGJU010000067">
    <property type="protein sequence ID" value="MEE6129959.1"/>
    <property type="molecule type" value="Genomic_DNA"/>
</dbReference>
<accession>A0ABU7R5E3</accession>
<reference evidence="1 2" key="1">
    <citation type="submission" date="2024-01" db="EMBL/GenBank/DDBJ databases">
        <title>Whole genome of Chryseobacterium arthrosphaerae NNCa 2741.</title>
        <authorList>
            <person name="Boriskina E.V."/>
            <person name="Gordinskaya N.A."/>
            <person name="Kropotov V.S."/>
            <person name="Alekseeva A.E."/>
            <person name="Makhova M.A."/>
            <person name="Kryazhev D.V."/>
            <person name="Shkurkina I.S."/>
        </authorList>
    </citation>
    <scope>NUCLEOTIDE SEQUENCE [LARGE SCALE GENOMIC DNA]</scope>
    <source>
        <strain evidence="1 2">NNCa 2741</strain>
    </source>
</reference>
<evidence type="ECO:0000313" key="1">
    <source>
        <dbReference type="EMBL" id="MEE6129959.1"/>
    </source>
</evidence>
<evidence type="ECO:0000313" key="2">
    <source>
        <dbReference type="Proteomes" id="UP001350005"/>
    </source>
</evidence>
<dbReference type="RefSeq" id="WP_241310360.1">
    <property type="nucleotide sequence ID" value="NZ_JAKYXJ010000008.1"/>
</dbReference>
<organism evidence="1 2">
    <name type="scientific">Chryseobacterium arthrosphaerae</name>
    <dbReference type="NCBI Taxonomy" id="651561"/>
    <lineage>
        <taxon>Bacteria</taxon>
        <taxon>Pseudomonadati</taxon>
        <taxon>Bacteroidota</taxon>
        <taxon>Flavobacteriia</taxon>
        <taxon>Flavobacteriales</taxon>
        <taxon>Weeksellaceae</taxon>
        <taxon>Chryseobacterium group</taxon>
        <taxon>Chryseobacterium</taxon>
    </lineage>
</organism>
<name>A0ABU7R5E3_9FLAO</name>
<gene>
    <name evidence="1" type="ORF">V2E39_21345</name>
</gene>
<proteinExistence type="predicted"/>
<protein>
    <recommendedName>
        <fullName evidence="3">Lipoprotein</fullName>
    </recommendedName>
</protein>
<sequence length="221" mass="25572">MRLHQLLYTLSFLCLFSCKKENHDTVQSSSGFNKVKSVSDSAEDKRSSAKPANQATIKNDSYFTYKKWNIVNKSNETYEIPGFVTHLKSYLDETKNIGGKKVYVNNKEIDFNVTDAYVFTPFIFIDGQEKILLIQEEDESGVYGYSLYYFNKDQFIKKEYLDIAPENTLEINKFVKIKNEAQNLKVTILTDKYYDARLEEMRPSSGYNHIINKAVPGEKTP</sequence>
<evidence type="ECO:0008006" key="3">
    <source>
        <dbReference type="Google" id="ProtNLM"/>
    </source>
</evidence>
<dbReference type="Proteomes" id="UP001350005">
    <property type="component" value="Unassembled WGS sequence"/>
</dbReference>
<comment type="caution">
    <text evidence="1">The sequence shown here is derived from an EMBL/GenBank/DDBJ whole genome shotgun (WGS) entry which is preliminary data.</text>
</comment>